<organism evidence="2">
    <name type="scientific">Candidatus Caldatribacterium californiense</name>
    <dbReference type="NCBI Taxonomy" id="1454726"/>
    <lineage>
        <taxon>Bacteria</taxon>
        <taxon>Pseudomonadati</taxon>
        <taxon>Atribacterota</taxon>
        <taxon>Atribacteria</taxon>
        <taxon>Atribacterales</taxon>
        <taxon>Candidatus Caldatribacteriaceae</taxon>
        <taxon>Candidatus Caldatribacterium</taxon>
    </lineage>
</organism>
<feature type="chain" id="PRO_5030572729" description="PsbP C-terminal domain-containing protein" evidence="1">
    <location>
        <begin position="22"/>
        <end position="172"/>
    </location>
</feature>
<feature type="signal peptide" evidence="1">
    <location>
        <begin position="1"/>
        <end position="21"/>
    </location>
</feature>
<proteinExistence type="predicted"/>
<keyword evidence="1" id="KW-0732">Signal</keyword>
<dbReference type="AlphaFoldDB" id="A0A7V4DGR7"/>
<sequence>MVRVLVLALCAVVFFSLPALAEEFVSYVSPLAGFAIAFPEGWEVENPPESFDPTLMLSARSGEARVWVTLEYRYYASFDAFRERVRSDILLYPGVQILGEGRAEVDYVPAYWYVYSFPEGGREMQGILYLFSRNEGFYRIICWTSRETFDAVFPTFRKIVRSFTTRMKQAPE</sequence>
<reference evidence="2" key="1">
    <citation type="journal article" date="2020" name="mSystems">
        <title>Genome- and Community-Level Interaction Insights into Carbon Utilization and Element Cycling Functions of Hydrothermarchaeota in Hydrothermal Sediment.</title>
        <authorList>
            <person name="Zhou Z."/>
            <person name="Liu Y."/>
            <person name="Xu W."/>
            <person name="Pan J."/>
            <person name="Luo Z.H."/>
            <person name="Li M."/>
        </authorList>
    </citation>
    <scope>NUCLEOTIDE SEQUENCE [LARGE SCALE GENOMIC DNA]</scope>
    <source>
        <strain evidence="2">SpSt-716</strain>
    </source>
</reference>
<name>A0A7V4DGR7_9BACT</name>
<evidence type="ECO:0000313" key="2">
    <source>
        <dbReference type="EMBL" id="HGI74807.1"/>
    </source>
</evidence>
<dbReference type="EMBL" id="DTEN01000152">
    <property type="protein sequence ID" value="HGI74807.1"/>
    <property type="molecule type" value="Genomic_DNA"/>
</dbReference>
<protein>
    <recommendedName>
        <fullName evidence="3">PsbP C-terminal domain-containing protein</fullName>
    </recommendedName>
</protein>
<comment type="caution">
    <text evidence="2">The sequence shown here is derived from an EMBL/GenBank/DDBJ whole genome shotgun (WGS) entry which is preliminary data.</text>
</comment>
<evidence type="ECO:0000256" key="1">
    <source>
        <dbReference type="SAM" id="SignalP"/>
    </source>
</evidence>
<dbReference type="Pfam" id="PF18933">
    <property type="entry name" value="PsbP_2"/>
    <property type="match status" value="1"/>
</dbReference>
<dbReference type="Gene3D" id="3.40.1000.10">
    <property type="entry name" value="Mog1/PsbP, alpha/beta/alpha sandwich"/>
    <property type="match status" value="1"/>
</dbReference>
<evidence type="ECO:0008006" key="3">
    <source>
        <dbReference type="Google" id="ProtNLM"/>
    </source>
</evidence>
<gene>
    <name evidence="2" type="ORF">ENU96_03905</name>
</gene>
<accession>A0A7V4DGR7</accession>